<dbReference type="EMBL" id="LKBA01000006">
    <property type="protein sequence ID" value="KPN63172.1"/>
    <property type="molecule type" value="Genomic_DNA"/>
</dbReference>
<feature type="transmembrane region" description="Helical" evidence="1">
    <location>
        <begin position="87"/>
        <end position="113"/>
    </location>
</feature>
<keyword evidence="3" id="KW-1185">Reference proteome</keyword>
<evidence type="ECO:0000256" key="1">
    <source>
        <dbReference type="SAM" id="Phobius"/>
    </source>
</evidence>
<organism evidence="2 3">
    <name type="scientific">Aliiroseovarius crassostreae</name>
    <dbReference type="NCBI Taxonomy" id="154981"/>
    <lineage>
        <taxon>Bacteria</taxon>
        <taxon>Pseudomonadati</taxon>
        <taxon>Pseudomonadota</taxon>
        <taxon>Alphaproteobacteria</taxon>
        <taxon>Rhodobacterales</taxon>
        <taxon>Paracoccaceae</taxon>
        <taxon>Aliiroseovarius</taxon>
    </lineage>
</organism>
<name>A0A0P7KI38_9RHOB</name>
<keyword evidence="1" id="KW-1133">Transmembrane helix</keyword>
<keyword evidence="1" id="KW-0812">Transmembrane</keyword>
<comment type="caution">
    <text evidence="2">The sequence shown here is derived from an EMBL/GenBank/DDBJ whole genome shotgun (WGS) entry which is preliminary data.</text>
</comment>
<dbReference type="AlphaFoldDB" id="A0A0P7KI38"/>
<reference evidence="2 3" key="1">
    <citation type="submission" date="2015-09" db="EMBL/GenBank/DDBJ databases">
        <title>Draft genome sequence of Aliiroseovarius crassostreae CV919-312TSm, the causative agent of Roseovarius Oyster Disease (formerly Juvenile Oyster Disease).</title>
        <authorList>
            <person name="Kessner L."/>
            <person name="Spinard E."/>
            <person name="Nelson D."/>
        </authorList>
    </citation>
    <scope>NUCLEOTIDE SEQUENCE [LARGE SCALE GENOMIC DNA]</scope>
    <source>
        <strain evidence="2 3">CV919-312</strain>
    </source>
</reference>
<dbReference type="RefSeq" id="WP_055189264.1">
    <property type="nucleotide sequence ID" value="NZ_FPBS01000007.1"/>
</dbReference>
<protein>
    <submittedName>
        <fullName evidence="2">Uncharacterized protein</fullName>
    </submittedName>
</protein>
<proteinExistence type="predicted"/>
<accession>A0A0P7KI38</accession>
<evidence type="ECO:0000313" key="2">
    <source>
        <dbReference type="EMBL" id="KPN63172.1"/>
    </source>
</evidence>
<evidence type="ECO:0000313" key="3">
    <source>
        <dbReference type="Proteomes" id="UP000050471"/>
    </source>
</evidence>
<dbReference type="Proteomes" id="UP000050471">
    <property type="component" value="Unassembled WGS sequence"/>
</dbReference>
<sequence>MRNAALVLGIIAGVWGMFVGFFGYGYTELIERFGELPDLAEQVEHPERIRAFALIAPLLALAGGAMARSVAQVGGILLLASAAGMYFAFGYGVFTMFPIALAGLGGLLAIAAVKPDAIDRR</sequence>
<dbReference type="STRING" id="154981.AKJ29_10735"/>
<gene>
    <name evidence="2" type="ORF">AKJ29_10735</name>
</gene>
<dbReference type="OrthoDB" id="7865446at2"/>
<keyword evidence="1" id="KW-0472">Membrane</keyword>
<feature type="transmembrane region" description="Helical" evidence="1">
    <location>
        <begin position="48"/>
        <end position="67"/>
    </location>
</feature>
<feature type="transmembrane region" description="Helical" evidence="1">
    <location>
        <begin position="6"/>
        <end position="27"/>
    </location>
</feature>